<dbReference type="PANTHER" id="PTHR32552:SF68">
    <property type="entry name" value="FERRICHROME OUTER MEMBRANE TRANSPORTER_PHAGE RECEPTOR"/>
    <property type="match status" value="1"/>
</dbReference>
<evidence type="ECO:0000256" key="15">
    <source>
        <dbReference type="RuleBase" id="RU003357"/>
    </source>
</evidence>
<dbReference type="SUPFAM" id="SSF56935">
    <property type="entry name" value="Porins"/>
    <property type="match status" value="1"/>
</dbReference>
<dbReference type="Pfam" id="PF00593">
    <property type="entry name" value="TonB_dep_Rec_b-barrel"/>
    <property type="match status" value="1"/>
</dbReference>
<dbReference type="FunFam" id="2.40.170.20:FF:000005">
    <property type="entry name" value="TonB-dependent siderophore receptor"/>
    <property type="match status" value="1"/>
</dbReference>
<evidence type="ECO:0000259" key="18">
    <source>
        <dbReference type="Pfam" id="PF07715"/>
    </source>
</evidence>
<gene>
    <name evidence="19" type="ORF">GCM10010994_45000</name>
</gene>
<accession>A0A916UPU9</accession>
<dbReference type="EMBL" id="BMGG01000008">
    <property type="protein sequence ID" value="GGC82067.1"/>
    <property type="molecule type" value="Genomic_DNA"/>
</dbReference>
<dbReference type="CDD" id="cd01347">
    <property type="entry name" value="ligand_gated_channel"/>
    <property type="match status" value="1"/>
</dbReference>
<keyword evidence="8" id="KW-0408">Iron</keyword>
<keyword evidence="20" id="KW-1185">Reference proteome</keyword>
<feature type="domain" description="TonB-dependent receptor plug" evidence="18">
    <location>
        <begin position="101"/>
        <end position="200"/>
    </location>
</feature>
<keyword evidence="11 14" id="KW-0472">Membrane</keyword>
<keyword evidence="4 14" id="KW-1134">Transmembrane beta strand</keyword>
<dbReference type="PROSITE" id="PS52016">
    <property type="entry name" value="TONB_DEPENDENT_REC_3"/>
    <property type="match status" value="1"/>
</dbReference>
<evidence type="ECO:0000256" key="11">
    <source>
        <dbReference type="ARBA" id="ARBA00023136"/>
    </source>
</evidence>
<evidence type="ECO:0000256" key="1">
    <source>
        <dbReference type="ARBA" id="ARBA00004571"/>
    </source>
</evidence>
<dbReference type="InterPro" id="IPR012910">
    <property type="entry name" value="Plug_dom"/>
</dbReference>
<organism evidence="19 20">
    <name type="scientific">Chelatococcus reniformis</name>
    <dbReference type="NCBI Taxonomy" id="1494448"/>
    <lineage>
        <taxon>Bacteria</taxon>
        <taxon>Pseudomonadati</taxon>
        <taxon>Pseudomonadota</taxon>
        <taxon>Alphaproteobacteria</taxon>
        <taxon>Hyphomicrobiales</taxon>
        <taxon>Chelatococcaceae</taxon>
        <taxon>Chelatococcus</taxon>
    </lineage>
</organism>
<keyword evidence="12 19" id="KW-0675">Receptor</keyword>
<evidence type="ECO:0000256" key="2">
    <source>
        <dbReference type="ARBA" id="ARBA00009810"/>
    </source>
</evidence>
<sequence>MIQARQLCIVLGSSLPLVYVVPMSALAQQAGATPAVRLEEIVVQSDGATPTAGATAAGAQAADADTGWTRMRHQPQTPTGPVAGYVATQTLTGSKSATPILEVPQSVSVVTADQMEDRAVVNVGQALDYSAGVVSQPFGTDPRFNSPIIRGFDAANAQYLNSLKLIRTNGFISVEPYGLERIEVLRGPASVLYGQGNPGGLINLVSKRPVWTPFGEVNAEAATFGRYTGSFDFGGPTYPGSDVAYRLTGLVRNGGSQQDFVDDDRYYFAPSLTWRPSAATSLTILANIQYDKSYSPIGVPPEYSLNALKGFRIPRSLYLGEPSFDASSRTLASVGYEFAHTFDSGWTFRQNARYLKLDWNYHNLYFTALDPANPLIANRGSSYNRENINTLTIDNQLQKEFDTGPFKHTLLMGLDVRNHRIDNSTAFGNAPSISILAPLYGMAIPTDITYLANERGTLNQAGLYAQDQIKYGRWLLTLGLRHDWADANSTTYSSFGDTRQDQADKALTGRAGLTYLFDNGLAPYVSYSTSFDPVLGSLPTALGGGAFKPSKGEQYEAGIKYQPLGSQILLTAAIYDLRQTNVTSSELIGGISYTTQAGEVHVKGAELSAVATLSDGLKAIANYTYTDAEITAGDNIGNRPANVPMHAANAWLDYTLQGGPLAGLGFGGGVRFVGNRYNLNTNTLRIPSNTLFDAAVHYERGNFKASLNVNNIADERYVATCGFFGCFYGDGRTVTARLTYRW</sequence>
<dbReference type="GO" id="GO:0015344">
    <property type="term" value="F:siderophore uptake transmembrane transporter activity"/>
    <property type="evidence" value="ECO:0007669"/>
    <property type="project" value="TreeGrafter"/>
</dbReference>
<evidence type="ECO:0000313" key="20">
    <source>
        <dbReference type="Proteomes" id="UP000637002"/>
    </source>
</evidence>
<keyword evidence="7 16" id="KW-0732">Signal</keyword>
<evidence type="ECO:0000256" key="3">
    <source>
        <dbReference type="ARBA" id="ARBA00022448"/>
    </source>
</evidence>
<dbReference type="InterPro" id="IPR039426">
    <property type="entry name" value="TonB-dep_rcpt-like"/>
</dbReference>
<evidence type="ECO:0000256" key="9">
    <source>
        <dbReference type="ARBA" id="ARBA00023065"/>
    </source>
</evidence>
<evidence type="ECO:0000256" key="12">
    <source>
        <dbReference type="ARBA" id="ARBA00023170"/>
    </source>
</evidence>
<comment type="caution">
    <text evidence="19">The sequence shown here is derived from an EMBL/GenBank/DDBJ whole genome shotgun (WGS) entry which is preliminary data.</text>
</comment>
<protein>
    <submittedName>
        <fullName evidence="19">TonB-dependent receptor</fullName>
    </submittedName>
</protein>
<evidence type="ECO:0000256" key="8">
    <source>
        <dbReference type="ARBA" id="ARBA00023004"/>
    </source>
</evidence>
<keyword evidence="3 14" id="KW-0813">Transport</keyword>
<dbReference type="GO" id="GO:0009279">
    <property type="term" value="C:cell outer membrane"/>
    <property type="evidence" value="ECO:0007669"/>
    <property type="project" value="UniProtKB-SubCell"/>
</dbReference>
<keyword evidence="5" id="KW-0410">Iron transport</keyword>
<dbReference type="InterPro" id="IPR037066">
    <property type="entry name" value="Plug_dom_sf"/>
</dbReference>
<dbReference type="PANTHER" id="PTHR32552">
    <property type="entry name" value="FERRICHROME IRON RECEPTOR-RELATED"/>
    <property type="match status" value="1"/>
</dbReference>
<comment type="similarity">
    <text evidence="2 14 15">Belongs to the TonB-dependent receptor family.</text>
</comment>
<dbReference type="AlphaFoldDB" id="A0A916UPU9"/>
<dbReference type="FunFam" id="2.170.130.10:FF:000001">
    <property type="entry name" value="Catecholate siderophore TonB-dependent receptor"/>
    <property type="match status" value="1"/>
</dbReference>
<comment type="subcellular location">
    <subcellularLocation>
        <location evidence="1 14">Cell outer membrane</location>
        <topology evidence="1 14">Multi-pass membrane protein</topology>
    </subcellularLocation>
</comment>
<evidence type="ECO:0000256" key="13">
    <source>
        <dbReference type="ARBA" id="ARBA00023237"/>
    </source>
</evidence>
<dbReference type="InterPro" id="IPR010105">
    <property type="entry name" value="TonB_sidphr_rcpt"/>
</dbReference>
<evidence type="ECO:0000259" key="17">
    <source>
        <dbReference type="Pfam" id="PF00593"/>
    </source>
</evidence>
<keyword evidence="6 14" id="KW-0812">Transmembrane</keyword>
<dbReference type="InterPro" id="IPR000531">
    <property type="entry name" value="Beta-barrel_TonB"/>
</dbReference>
<evidence type="ECO:0000256" key="16">
    <source>
        <dbReference type="SAM" id="SignalP"/>
    </source>
</evidence>
<evidence type="ECO:0000256" key="14">
    <source>
        <dbReference type="PROSITE-ProRule" id="PRU01360"/>
    </source>
</evidence>
<dbReference type="Pfam" id="PF07715">
    <property type="entry name" value="Plug"/>
    <property type="match status" value="1"/>
</dbReference>
<feature type="chain" id="PRO_5038069607" evidence="16">
    <location>
        <begin position="28"/>
        <end position="742"/>
    </location>
</feature>
<keyword evidence="10 15" id="KW-0798">TonB box</keyword>
<dbReference type="Gene3D" id="2.40.170.20">
    <property type="entry name" value="TonB-dependent receptor, beta-barrel domain"/>
    <property type="match status" value="1"/>
</dbReference>
<name>A0A916UPU9_9HYPH</name>
<dbReference type="InterPro" id="IPR036942">
    <property type="entry name" value="Beta-barrel_TonB_sf"/>
</dbReference>
<feature type="domain" description="TonB-dependent receptor-like beta-barrel" evidence="17">
    <location>
        <begin position="294"/>
        <end position="712"/>
    </location>
</feature>
<evidence type="ECO:0000256" key="6">
    <source>
        <dbReference type="ARBA" id="ARBA00022692"/>
    </source>
</evidence>
<dbReference type="Gene3D" id="2.170.130.10">
    <property type="entry name" value="TonB-dependent receptor, plug domain"/>
    <property type="match status" value="1"/>
</dbReference>
<feature type="signal peptide" evidence="16">
    <location>
        <begin position="1"/>
        <end position="27"/>
    </location>
</feature>
<reference evidence="19" key="1">
    <citation type="journal article" date="2014" name="Int. J. Syst. Evol. Microbiol.">
        <title>Complete genome sequence of Corynebacterium casei LMG S-19264T (=DSM 44701T), isolated from a smear-ripened cheese.</title>
        <authorList>
            <consortium name="US DOE Joint Genome Institute (JGI-PGF)"/>
            <person name="Walter F."/>
            <person name="Albersmeier A."/>
            <person name="Kalinowski J."/>
            <person name="Ruckert C."/>
        </authorList>
    </citation>
    <scope>NUCLEOTIDE SEQUENCE</scope>
    <source>
        <strain evidence="19">CGMCC 1.12919</strain>
    </source>
</reference>
<evidence type="ECO:0000313" key="19">
    <source>
        <dbReference type="EMBL" id="GGC82067.1"/>
    </source>
</evidence>
<dbReference type="NCBIfam" id="TIGR01783">
    <property type="entry name" value="TonB-siderophor"/>
    <property type="match status" value="1"/>
</dbReference>
<evidence type="ECO:0000256" key="10">
    <source>
        <dbReference type="ARBA" id="ARBA00023077"/>
    </source>
</evidence>
<reference evidence="19" key="2">
    <citation type="submission" date="2020-09" db="EMBL/GenBank/DDBJ databases">
        <authorList>
            <person name="Sun Q."/>
            <person name="Zhou Y."/>
        </authorList>
    </citation>
    <scope>NUCLEOTIDE SEQUENCE</scope>
    <source>
        <strain evidence="19">CGMCC 1.12919</strain>
    </source>
</reference>
<evidence type="ECO:0000256" key="4">
    <source>
        <dbReference type="ARBA" id="ARBA00022452"/>
    </source>
</evidence>
<evidence type="ECO:0000256" key="7">
    <source>
        <dbReference type="ARBA" id="ARBA00022729"/>
    </source>
</evidence>
<keyword evidence="9" id="KW-0406">Ion transport</keyword>
<dbReference type="GO" id="GO:0038023">
    <property type="term" value="F:signaling receptor activity"/>
    <property type="evidence" value="ECO:0007669"/>
    <property type="project" value="InterPro"/>
</dbReference>
<proteinExistence type="inferred from homology"/>
<dbReference type="Proteomes" id="UP000637002">
    <property type="component" value="Unassembled WGS sequence"/>
</dbReference>
<dbReference type="GO" id="GO:0015891">
    <property type="term" value="P:siderophore transport"/>
    <property type="evidence" value="ECO:0007669"/>
    <property type="project" value="InterPro"/>
</dbReference>
<keyword evidence="13 14" id="KW-0998">Cell outer membrane</keyword>
<evidence type="ECO:0000256" key="5">
    <source>
        <dbReference type="ARBA" id="ARBA00022496"/>
    </source>
</evidence>